<protein>
    <submittedName>
        <fullName evidence="1">Uncharacterized protein</fullName>
    </submittedName>
</protein>
<organism evidence="1 2">
    <name type="scientific">Sphingomonas alpina</name>
    <dbReference type="NCBI Taxonomy" id="653931"/>
    <lineage>
        <taxon>Bacteria</taxon>
        <taxon>Pseudomonadati</taxon>
        <taxon>Pseudomonadota</taxon>
        <taxon>Alphaproteobacteria</taxon>
        <taxon>Sphingomonadales</taxon>
        <taxon>Sphingomonadaceae</taxon>
        <taxon>Sphingomonas</taxon>
    </lineage>
</organism>
<dbReference type="AlphaFoldDB" id="A0A7H0LMU3"/>
<dbReference type="EMBL" id="CP061038">
    <property type="protein sequence ID" value="QNQ10996.1"/>
    <property type="molecule type" value="Genomic_DNA"/>
</dbReference>
<dbReference type="RefSeq" id="WP_187763283.1">
    <property type="nucleotide sequence ID" value="NZ_CP061038.1"/>
</dbReference>
<keyword evidence="2" id="KW-1185">Reference proteome</keyword>
<dbReference type="Proteomes" id="UP000516148">
    <property type="component" value="Chromosome"/>
</dbReference>
<name>A0A7H0LMU3_9SPHN</name>
<reference evidence="1 2" key="1">
    <citation type="submission" date="2020-09" db="EMBL/GenBank/DDBJ databases">
        <title>Sphingomonas sp., a new species isolated from pork steak.</title>
        <authorList>
            <person name="Heidler von Heilborn D."/>
        </authorList>
    </citation>
    <scope>NUCLEOTIDE SEQUENCE [LARGE SCALE GENOMIC DNA]</scope>
    <source>
        <strain evidence="2">S8-3T</strain>
    </source>
</reference>
<gene>
    <name evidence="1" type="ORF">H3Z74_07485</name>
</gene>
<evidence type="ECO:0000313" key="2">
    <source>
        <dbReference type="Proteomes" id="UP000516148"/>
    </source>
</evidence>
<dbReference type="KEGG" id="spap:H3Z74_07485"/>
<accession>A0A7H0LMU3</accession>
<sequence length="90" mass="10226">MNPFEMVVLIVIVVTIGKVLQARFGGVRHKRGHDFGPGRDDGATENENRRLREELTAMKDRLAVLERLATDSNDSGARLDREIEKLRDRP</sequence>
<evidence type="ECO:0000313" key="1">
    <source>
        <dbReference type="EMBL" id="QNQ10996.1"/>
    </source>
</evidence>
<proteinExistence type="predicted"/>